<dbReference type="GO" id="GO:0015846">
    <property type="term" value="P:polyamine transport"/>
    <property type="evidence" value="ECO:0007669"/>
    <property type="project" value="InterPro"/>
</dbReference>
<dbReference type="CDD" id="cd13590">
    <property type="entry name" value="PBP2_PotD_PotF_like"/>
    <property type="match status" value="1"/>
</dbReference>
<dbReference type="PIRSF" id="PIRSF019574">
    <property type="entry name" value="Periplasmic_polyamine_BP"/>
    <property type="match status" value="1"/>
</dbReference>
<gene>
    <name evidence="8" type="ORF">GCM10011409_17830</name>
</gene>
<evidence type="ECO:0000313" key="8">
    <source>
        <dbReference type="EMBL" id="GGB40760.1"/>
    </source>
</evidence>
<reference evidence="8" key="2">
    <citation type="submission" date="2020-09" db="EMBL/GenBank/DDBJ databases">
        <authorList>
            <person name="Sun Q."/>
            <person name="Zhou Y."/>
        </authorList>
    </citation>
    <scope>NUCLEOTIDE SEQUENCE</scope>
    <source>
        <strain evidence="8">CGMCC 1.15454</strain>
    </source>
</reference>
<evidence type="ECO:0000256" key="1">
    <source>
        <dbReference type="ARBA" id="ARBA00004418"/>
    </source>
</evidence>
<dbReference type="RefSeq" id="WP_088049308.1">
    <property type="nucleotide sequence ID" value="NZ_BMJD01000011.1"/>
</dbReference>
<keyword evidence="4" id="KW-0574">Periplasm</keyword>
<feature type="region of interest" description="Disordered" evidence="6">
    <location>
        <begin position="296"/>
        <end position="325"/>
    </location>
</feature>
<dbReference type="GO" id="GO:0019808">
    <property type="term" value="F:polyamine binding"/>
    <property type="evidence" value="ECO:0007669"/>
    <property type="project" value="InterPro"/>
</dbReference>
<feature type="signal peptide" evidence="7">
    <location>
        <begin position="1"/>
        <end position="23"/>
    </location>
</feature>
<protein>
    <submittedName>
        <fullName evidence="8">Spermidine/putrescine ABC transporter substrate-binding protein</fullName>
    </submittedName>
</protein>
<organism evidence="8 9">
    <name type="scientific">Lentibacillus populi</name>
    <dbReference type="NCBI Taxonomy" id="1827502"/>
    <lineage>
        <taxon>Bacteria</taxon>
        <taxon>Bacillati</taxon>
        <taxon>Bacillota</taxon>
        <taxon>Bacilli</taxon>
        <taxon>Bacillales</taxon>
        <taxon>Bacillaceae</taxon>
        <taxon>Lentibacillus</taxon>
    </lineage>
</organism>
<feature type="binding site" evidence="5">
    <location>
        <begin position="178"/>
        <end position="181"/>
    </location>
    <ligand>
        <name>spermidine</name>
        <dbReference type="ChEBI" id="CHEBI:57834"/>
    </ligand>
</feature>
<comment type="subcellular location">
    <subcellularLocation>
        <location evidence="1">Periplasm</location>
    </subcellularLocation>
</comment>
<dbReference type="Gene3D" id="3.40.190.10">
    <property type="entry name" value="Periplasmic binding protein-like II"/>
    <property type="match status" value="2"/>
</dbReference>
<evidence type="ECO:0000256" key="5">
    <source>
        <dbReference type="PIRSR" id="PIRSR019574-1"/>
    </source>
</evidence>
<dbReference type="InterPro" id="IPR001188">
    <property type="entry name" value="Sperm_putr-bd"/>
</dbReference>
<evidence type="ECO:0000256" key="7">
    <source>
        <dbReference type="SAM" id="SignalP"/>
    </source>
</evidence>
<dbReference type="Pfam" id="PF13416">
    <property type="entry name" value="SBP_bac_8"/>
    <property type="match status" value="1"/>
</dbReference>
<comment type="caution">
    <text evidence="8">The sequence shown here is derived from an EMBL/GenBank/DDBJ whole genome shotgun (WGS) entry which is preliminary data.</text>
</comment>
<sequence length="355" mass="40204">MKKFIWLITFGVLLIGLSACGSADDATADSGDEELADELYFFNWGGYGDEAIIKDFEEKYGVKVIYDTFSSNQEMLTKLNKANVPYDIVVPTDYIVERMIKQGLLAELDMDNIPNFKNIEEKFQKPEYDPGTDGKKYSVPYMYGTEGIAYNETKVEKPTSYEDLWNPKYKGHVTIQNDSRESLTMALQKLGYDANKPNEKNLKEAKQALIDLNPNILKYSSEPDADLVNGTAWISHTYNDSAARAYKENPNIKFVMPEEGGTIWVDNLVIPKTSKQKYTAEVFINFVLSAKVSAKLSENTPSSNPNEAAKELMSGELKNNPNSYPSIPESAVYYKDLKPEQLQMMNRTWQEVRAK</sequence>
<feature type="binding site" evidence="5">
    <location>
        <position position="94"/>
    </location>
    <ligand>
        <name>spermidine</name>
        <dbReference type="ChEBI" id="CHEBI:57834"/>
    </ligand>
</feature>
<dbReference type="PANTHER" id="PTHR30222">
    <property type="entry name" value="SPERMIDINE/PUTRESCINE-BINDING PERIPLASMIC PROTEIN"/>
    <property type="match status" value="1"/>
</dbReference>
<evidence type="ECO:0000256" key="6">
    <source>
        <dbReference type="SAM" id="MobiDB-lite"/>
    </source>
</evidence>
<dbReference type="EMBL" id="BMJD01000011">
    <property type="protein sequence ID" value="GGB40760.1"/>
    <property type="molecule type" value="Genomic_DNA"/>
</dbReference>
<feature type="chain" id="PRO_5040812758" evidence="7">
    <location>
        <begin position="24"/>
        <end position="355"/>
    </location>
</feature>
<dbReference type="GO" id="GO:0042597">
    <property type="term" value="C:periplasmic space"/>
    <property type="evidence" value="ECO:0007669"/>
    <property type="project" value="UniProtKB-SubCell"/>
</dbReference>
<dbReference type="Proteomes" id="UP000621492">
    <property type="component" value="Unassembled WGS sequence"/>
</dbReference>
<dbReference type="PANTHER" id="PTHR30222:SF17">
    <property type="entry name" value="SPERMIDINE_PUTRESCINE-BINDING PERIPLASMIC PROTEIN"/>
    <property type="match status" value="1"/>
</dbReference>
<dbReference type="SUPFAM" id="SSF53850">
    <property type="entry name" value="Periplasmic binding protein-like II"/>
    <property type="match status" value="1"/>
</dbReference>
<dbReference type="PRINTS" id="PR00909">
    <property type="entry name" value="SPERMDNBNDNG"/>
</dbReference>
<evidence type="ECO:0000256" key="4">
    <source>
        <dbReference type="ARBA" id="ARBA00022764"/>
    </source>
</evidence>
<dbReference type="PROSITE" id="PS51257">
    <property type="entry name" value="PROKAR_LIPOPROTEIN"/>
    <property type="match status" value="1"/>
</dbReference>
<name>A0A9W5X552_9BACI</name>
<accession>A0A9W5X552</accession>
<reference evidence="8" key="1">
    <citation type="journal article" date="2014" name="Int. J. Syst. Evol. Microbiol.">
        <title>Complete genome sequence of Corynebacterium casei LMG S-19264T (=DSM 44701T), isolated from a smear-ripened cheese.</title>
        <authorList>
            <consortium name="US DOE Joint Genome Institute (JGI-PGF)"/>
            <person name="Walter F."/>
            <person name="Albersmeier A."/>
            <person name="Kalinowski J."/>
            <person name="Ruckert C."/>
        </authorList>
    </citation>
    <scope>NUCLEOTIDE SEQUENCE</scope>
    <source>
        <strain evidence="8">CGMCC 1.15454</strain>
    </source>
</reference>
<evidence type="ECO:0000256" key="3">
    <source>
        <dbReference type="ARBA" id="ARBA00022729"/>
    </source>
</evidence>
<keyword evidence="2" id="KW-0813">Transport</keyword>
<keyword evidence="9" id="KW-1185">Reference proteome</keyword>
<keyword evidence="3 7" id="KW-0732">Signal</keyword>
<dbReference type="AlphaFoldDB" id="A0A9W5X552"/>
<feature type="compositionally biased region" description="Polar residues" evidence="6">
    <location>
        <begin position="296"/>
        <end position="306"/>
    </location>
</feature>
<proteinExistence type="predicted"/>
<dbReference type="InterPro" id="IPR006059">
    <property type="entry name" value="SBP"/>
</dbReference>
<evidence type="ECO:0000313" key="9">
    <source>
        <dbReference type="Proteomes" id="UP000621492"/>
    </source>
</evidence>
<evidence type="ECO:0000256" key="2">
    <source>
        <dbReference type="ARBA" id="ARBA00022448"/>
    </source>
</evidence>